<comment type="caution">
    <text evidence="1">The sequence shown here is derived from an EMBL/GenBank/DDBJ whole genome shotgun (WGS) entry which is preliminary data.</text>
</comment>
<dbReference type="EMBL" id="BJCD01000002">
    <property type="protein sequence ID" value="GCL34167.1"/>
    <property type="molecule type" value="Genomic_DNA"/>
</dbReference>
<organism evidence="1 2">
    <name type="scientific">Planktothrix agardhii CCAP 1459/11A</name>
    <dbReference type="NCBI Taxonomy" id="282420"/>
    <lineage>
        <taxon>Bacteria</taxon>
        <taxon>Bacillati</taxon>
        <taxon>Cyanobacteriota</taxon>
        <taxon>Cyanophyceae</taxon>
        <taxon>Oscillatoriophycideae</taxon>
        <taxon>Oscillatoriales</taxon>
        <taxon>Microcoleaceae</taxon>
        <taxon>Planktothrix</taxon>
    </lineage>
</organism>
<evidence type="ECO:0000313" key="1">
    <source>
        <dbReference type="EMBL" id="GCL34167.1"/>
    </source>
</evidence>
<accession>A0A479ZNX6</accession>
<gene>
    <name evidence="1" type="ORF">PA905_30240</name>
</gene>
<reference evidence="2" key="1">
    <citation type="submission" date="2019-02" db="EMBL/GenBank/DDBJ databases">
        <title>Draft genome sequence of Planktothrix agardhii NIES-905.</title>
        <authorList>
            <person name="Yamaguchi H."/>
            <person name="Suzuki S."/>
            <person name="Kawachi M."/>
        </authorList>
    </citation>
    <scope>NUCLEOTIDE SEQUENCE [LARGE SCALE GENOMIC DNA]</scope>
    <source>
        <strain evidence="2">CCAP 1459/11A</strain>
    </source>
</reference>
<dbReference type="Proteomes" id="UP000299794">
    <property type="component" value="Unassembled WGS sequence"/>
</dbReference>
<name>A0A479ZNX6_PLAAG</name>
<protein>
    <submittedName>
        <fullName evidence="1">Uncharacterized protein</fullName>
    </submittedName>
</protein>
<dbReference type="AlphaFoldDB" id="A0A479ZNX6"/>
<proteinExistence type="predicted"/>
<evidence type="ECO:0000313" key="2">
    <source>
        <dbReference type="Proteomes" id="UP000299794"/>
    </source>
</evidence>
<dbReference type="RefSeq" id="WP_233423080.1">
    <property type="nucleotide sequence ID" value="NZ_BJCD01000002.1"/>
</dbReference>
<sequence>MRETLGGKPNNTWRVLHRVTYVERPALMGFGRDVRQFKVRDENVGIGKVIVDVANLQQKVDQILEWISSQPKSSTRASLSLFQLIN</sequence>